<dbReference type="InterPro" id="IPR050800">
    <property type="entry name" value="ARTD/PARP"/>
</dbReference>
<comment type="catalytic activity">
    <reaction evidence="5">
        <text>NAD(+) + (ADP-D-ribosyl)n-acceptor = nicotinamide + (ADP-D-ribosyl)n+1-acceptor + H(+).</text>
        <dbReference type="EC" id="2.4.2.30"/>
    </reaction>
</comment>
<dbReference type="EMBL" id="CAUYUJ010002114">
    <property type="protein sequence ID" value="CAK0799263.1"/>
    <property type="molecule type" value="Genomic_DNA"/>
</dbReference>
<dbReference type="Proteomes" id="UP001189429">
    <property type="component" value="Unassembled WGS sequence"/>
</dbReference>
<dbReference type="PROSITE" id="PS51977">
    <property type="entry name" value="WGR"/>
    <property type="match status" value="1"/>
</dbReference>
<evidence type="ECO:0000256" key="4">
    <source>
        <dbReference type="ARBA" id="ARBA00023027"/>
    </source>
</evidence>
<feature type="domain" description="BRCT" evidence="6">
    <location>
        <begin position="2"/>
        <end position="94"/>
    </location>
</feature>
<keyword evidence="4" id="KW-0520">NAD</keyword>
<dbReference type="CDD" id="cd17747">
    <property type="entry name" value="BRCT_PARP1"/>
    <property type="match status" value="1"/>
</dbReference>
<dbReference type="InterPro" id="IPR008893">
    <property type="entry name" value="WGR_domain"/>
</dbReference>
<evidence type="ECO:0000256" key="5">
    <source>
        <dbReference type="ARBA" id="ARBA00033987"/>
    </source>
</evidence>
<gene>
    <name evidence="8" type="ORF">PCOR1329_LOCUS7775</name>
</gene>
<sequence>MPPKAVFKGQTFALSGKLALPRKEYEETIRKHGGDVAASVTTAVTFLISTEDDVKAVSQKVATALGRKLPVVQEGFVGACVTAKRLLEPGKFAIKAPVAKKRAASKGGDGVPPAKAARAAKAVAEVVLGATPVMARSGLEDKAAVVEEKFEKGFVKGSLLWDVELVLNDVAAGKDKFYNMQLLAATAGDQFWTVQNWGKTGMAGRVHTDGPFADLVSAKRNFRRKYRAKTGNVFGELGASFLEKDGKYKVLAKDEKKSCDAPGVWQYYPRGYAQ</sequence>
<dbReference type="SMART" id="SM00292">
    <property type="entry name" value="BRCT"/>
    <property type="match status" value="1"/>
</dbReference>
<dbReference type="InterPro" id="IPR001357">
    <property type="entry name" value="BRCT_dom"/>
</dbReference>
<evidence type="ECO:0000256" key="2">
    <source>
        <dbReference type="ARBA" id="ARBA00022676"/>
    </source>
</evidence>
<keyword evidence="3" id="KW-0808">Transferase</keyword>
<dbReference type="Pfam" id="PF00533">
    <property type="entry name" value="BRCT"/>
    <property type="match status" value="1"/>
</dbReference>
<keyword evidence="9" id="KW-1185">Reference proteome</keyword>
<evidence type="ECO:0000313" key="8">
    <source>
        <dbReference type="EMBL" id="CAK0799263.1"/>
    </source>
</evidence>
<comment type="caution">
    <text evidence="8">The sequence shown here is derived from an EMBL/GenBank/DDBJ whole genome shotgun (WGS) entry which is preliminary data.</text>
</comment>
<organism evidence="8 9">
    <name type="scientific">Prorocentrum cordatum</name>
    <dbReference type="NCBI Taxonomy" id="2364126"/>
    <lineage>
        <taxon>Eukaryota</taxon>
        <taxon>Sar</taxon>
        <taxon>Alveolata</taxon>
        <taxon>Dinophyceae</taxon>
        <taxon>Prorocentrales</taxon>
        <taxon>Prorocentraceae</taxon>
        <taxon>Prorocentrum</taxon>
    </lineage>
</organism>
<reference evidence="8" key="1">
    <citation type="submission" date="2023-10" db="EMBL/GenBank/DDBJ databases">
        <authorList>
            <person name="Chen Y."/>
            <person name="Shah S."/>
            <person name="Dougan E. K."/>
            <person name="Thang M."/>
            <person name="Chan C."/>
        </authorList>
    </citation>
    <scope>NUCLEOTIDE SEQUENCE [LARGE SCALE GENOMIC DNA]</scope>
</reference>
<name>A0ABN9Q0X4_9DINO</name>
<dbReference type="SUPFAM" id="SSF142921">
    <property type="entry name" value="WGR domain-like"/>
    <property type="match status" value="1"/>
</dbReference>
<dbReference type="SUPFAM" id="SSF52113">
    <property type="entry name" value="BRCT domain"/>
    <property type="match status" value="1"/>
</dbReference>
<evidence type="ECO:0000256" key="3">
    <source>
        <dbReference type="ARBA" id="ARBA00022679"/>
    </source>
</evidence>
<evidence type="ECO:0000313" key="9">
    <source>
        <dbReference type="Proteomes" id="UP001189429"/>
    </source>
</evidence>
<dbReference type="Gene3D" id="3.40.50.10190">
    <property type="entry name" value="BRCT domain"/>
    <property type="match status" value="1"/>
</dbReference>
<dbReference type="PANTHER" id="PTHR10459">
    <property type="entry name" value="DNA LIGASE"/>
    <property type="match status" value="1"/>
</dbReference>
<keyword evidence="2" id="KW-0328">Glycosyltransferase</keyword>
<dbReference type="EC" id="2.4.2.30" evidence="1"/>
<accession>A0ABN9Q0X4</accession>
<proteinExistence type="predicted"/>
<dbReference type="SMART" id="SM00773">
    <property type="entry name" value="WGR"/>
    <property type="match status" value="1"/>
</dbReference>
<evidence type="ECO:0000259" key="6">
    <source>
        <dbReference type="PROSITE" id="PS50172"/>
    </source>
</evidence>
<evidence type="ECO:0000259" key="7">
    <source>
        <dbReference type="PROSITE" id="PS51977"/>
    </source>
</evidence>
<dbReference type="PANTHER" id="PTHR10459:SF60">
    <property type="entry name" value="POLY [ADP-RIBOSE] POLYMERASE 2"/>
    <property type="match status" value="1"/>
</dbReference>
<dbReference type="InterPro" id="IPR036930">
    <property type="entry name" value="WGR_dom_sf"/>
</dbReference>
<dbReference type="Pfam" id="PF05406">
    <property type="entry name" value="WGR"/>
    <property type="match status" value="1"/>
</dbReference>
<feature type="domain" description="WGR" evidence="7">
    <location>
        <begin position="142"/>
        <end position="248"/>
    </location>
</feature>
<dbReference type="InterPro" id="IPR036420">
    <property type="entry name" value="BRCT_dom_sf"/>
</dbReference>
<evidence type="ECO:0000256" key="1">
    <source>
        <dbReference type="ARBA" id="ARBA00012020"/>
    </source>
</evidence>
<dbReference type="PROSITE" id="PS50172">
    <property type="entry name" value="BRCT"/>
    <property type="match status" value="1"/>
</dbReference>
<protein>
    <recommendedName>
        <fullName evidence="1">NAD(+) ADP-ribosyltransferase</fullName>
        <ecNumber evidence="1">2.4.2.30</ecNumber>
    </recommendedName>
</protein>